<keyword evidence="4 5" id="KW-0472">Membrane</keyword>
<dbReference type="PANTHER" id="PTHR13439:SF0">
    <property type="entry name" value="TOPOISOMERASE I DAMAGE AFFECTED PROTEIN 4"/>
    <property type="match status" value="1"/>
</dbReference>
<gene>
    <name evidence="8" type="ORF">Rsub_09356</name>
</gene>
<dbReference type="InterPro" id="IPR006634">
    <property type="entry name" value="TLC-dom"/>
</dbReference>
<evidence type="ECO:0000313" key="8">
    <source>
        <dbReference type="EMBL" id="GBF96610.1"/>
    </source>
</evidence>
<evidence type="ECO:0000256" key="6">
    <source>
        <dbReference type="SAM" id="Phobius"/>
    </source>
</evidence>
<dbReference type="EMBL" id="BDRX01000083">
    <property type="protein sequence ID" value="GBF96610.1"/>
    <property type="molecule type" value="Genomic_DNA"/>
</dbReference>
<keyword evidence="3 6" id="KW-1133">Transmembrane helix</keyword>
<evidence type="ECO:0000259" key="7">
    <source>
        <dbReference type="PROSITE" id="PS50922"/>
    </source>
</evidence>
<feature type="domain" description="TLC" evidence="7">
    <location>
        <begin position="51"/>
        <end position="257"/>
    </location>
</feature>
<dbReference type="InParanoid" id="A0A2V0PFE4"/>
<accession>A0A2V0PFE4</accession>
<dbReference type="OrthoDB" id="10266980at2759"/>
<feature type="transmembrane region" description="Helical" evidence="6">
    <location>
        <begin position="152"/>
        <end position="172"/>
    </location>
</feature>
<dbReference type="GO" id="GO:0005783">
    <property type="term" value="C:endoplasmic reticulum"/>
    <property type="evidence" value="ECO:0007669"/>
    <property type="project" value="TreeGrafter"/>
</dbReference>
<reference evidence="8 9" key="1">
    <citation type="journal article" date="2018" name="Sci. Rep.">
        <title>Raphidocelis subcapitata (=Pseudokirchneriella subcapitata) provides an insight into genome evolution and environmental adaptations in the Sphaeropleales.</title>
        <authorList>
            <person name="Suzuki S."/>
            <person name="Yamaguchi H."/>
            <person name="Nakajima N."/>
            <person name="Kawachi M."/>
        </authorList>
    </citation>
    <scope>NUCLEOTIDE SEQUENCE [LARGE SCALE GENOMIC DNA]</scope>
    <source>
        <strain evidence="8 9">NIES-35</strain>
    </source>
</reference>
<feature type="transmembrane region" description="Helical" evidence="6">
    <location>
        <begin position="225"/>
        <end position="245"/>
    </location>
</feature>
<evidence type="ECO:0000256" key="1">
    <source>
        <dbReference type="ARBA" id="ARBA00004141"/>
    </source>
</evidence>
<comment type="caution">
    <text evidence="8">The sequence shown here is derived from an EMBL/GenBank/DDBJ whole genome shotgun (WGS) entry which is preliminary data.</text>
</comment>
<dbReference type="GO" id="GO:0055088">
    <property type="term" value="P:lipid homeostasis"/>
    <property type="evidence" value="ECO:0007669"/>
    <property type="project" value="TreeGrafter"/>
</dbReference>
<evidence type="ECO:0000256" key="3">
    <source>
        <dbReference type="ARBA" id="ARBA00022989"/>
    </source>
</evidence>
<dbReference type="SMART" id="SM00724">
    <property type="entry name" value="TLC"/>
    <property type="match status" value="1"/>
</dbReference>
<feature type="transmembrane region" description="Helical" evidence="6">
    <location>
        <begin position="184"/>
        <end position="205"/>
    </location>
</feature>
<dbReference type="PANTHER" id="PTHR13439">
    <property type="entry name" value="CT120 PROTEIN"/>
    <property type="match status" value="1"/>
</dbReference>
<dbReference type="GO" id="GO:0016020">
    <property type="term" value="C:membrane"/>
    <property type="evidence" value="ECO:0007669"/>
    <property type="project" value="UniProtKB-SubCell"/>
</dbReference>
<comment type="subcellular location">
    <subcellularLocation>
        <location evidence="1">Membrane</location>
        <topology evidence="1">Multi-pass membrane protein</topology>
    </subcellularLocation>
</comment>
<proteinExistence type="predicted"/>
<evidence type="ECO:0000256" key="5">
    <source>
        <dbReference type="PROSITE-ProRule" id="PRU00205"/>
    </source>
</evidence>
<keyword evidence="9" id="KW-1185">Reference proteome</keyword>
<name>A0A2V0PFE4_9CHLO</name>
<dbReference type="Proteomes" id="UP000247498">
    <property type="component" value="Unassembled WGS sequence"/>
</dbReference>
<feature type="transmembrane region" description="Helical" evidence="6">
    <location>
        <begin position="12"/>
        <end position="31"/>
    </location>
</feature>
<dbReference type="FunCoup" id="A0A2V0PFE4">
    <property type="interactions" value="950"/>
</dbReference>
<dbReference type="PROSITE" id="PS50922">
    <property type="entry name" value="TLC"/>
    <property type="match status" value="1"/>
</dbReference>
<evidence type="ECO:0000313" key="9">
    <source>
        <dbReference type="Proteomes" id="UP000247498"/>
    </source>
</evidence>
<dbReference type="Pfam" id="PF03798">
    <property type="entry name" value="TRAM_LAG1_CLN8"/>
    <property type="match status" value="1"/>
</dbReference>
<feature type="transmembrane region" description="Helical" evidence="6">
    <location>
        <begin position="125"/>
        <end position="146"/>
    </location>
</feature>
<sequence length="287" mass="30672">MDPALAHLQTPVPASVWQTAAACFVGYAVLYRTSAELSKRFIPAYKRLTHGKQVDWNTRLPSTVHAVLVSALCLHELLTGAFGEAASVADGVPAVVRTTPGSWLAVGLSLGYFAADAFMVISQEAIWSAMILVHHCMALVSLATAIDIRSAHAYVLFGLFTEITTPFVNLRWRLHEAGAAGGRAYLVNGLAMTAVWGACRVAAFGPLFAHVRAHFGEAVRYLPPYAVGVMLGVPALLFVLNLLWFAKMLQGAAKLVRRCGARGRGGKARDATVLVEAYAAPGGRKSE</sequence>
<organism evidence="8 9">
    <name type="scientific">Raphidocelis subcapitata</name>
    <dbReference type="NCBI Taxonomy" id="307507"/>
    <lineage>
        <taxon>Eukaryota</taxon>
        <taxon>Viridiplantae</taxon>
        <taxon>Chlorophyta</taxon>
        <taxon>core chlorophytes</taxon>
        <taxon>Chlorophyceae</taxon>
        <taxon>CS clade</taxon>
        <taxon>Sphaeropleales</taxon>
        <taxon>Selenastraceae</taxon>
        <taxon>Raphidocelis</taxon>
    </lineage>
</organism>
<evidence type="ECO:0000256" key="4">
    <source>
        <dbReference type="ARBA" id="ARBA00023136"/>
    </source>
</evidence>
<dbReference type="InterPro" id="IPR050846">
    <property type="entry name" value="TLCD"/>
</dbReference>
<keyword evidence="2 5" id="KW-0812">Transmembrane</keyword>
<dbReference type="AlphaFoldDB" id="A0A2V0PFE4"/>
<evidence type="ECO:0000256" key="2">
    <source>
        <dbReference type="ARBA" id="ARBA00022692"/>
    </source>
</evidence>
<protein>
    <recommendedName>
        <fullName evidence="7">TLC domain-containing protein</fullName>
    </recommendedName>
</protein>